<protein>
    <recommendedName>
        <fullName evidence="4">Major facilitator superfamily (MFS) profile domain-containing protein</fullName>
    </recommendedName>
</protein>
<dbReference type="InterPro" id="IPR050327">
    <property type="entry name" value="Proton-linked_MCT"/>
</dbReference>
<comment type="subcellular location">
    <subcellularLocation>
        <location evidence="1">Membrane</location>
        <topology evidence="1">Multi-pass membrane protein</topology>
    </subcellularLocation>
</comment>
<feature type="transmembrane region" description="Helical" evidence="3">
    <location>
        <begin position="177"/>
        <end position="195"/>
    </location>
</feature>
<feature type="transmembrane region" description="Helical" evidence="3">
    <location>
        <begin position="369"/>
        <end position="386"/>
    </location>
</feature>
<dbReference type="PANTHER" id="PTHR11360">
    <property type="entry name" value="MONOCARBOXYLATE TRANSPORTER"/>
    <property type="match status" value="1"/>
</dbReference>
<feature type="transmembrane region" description="Helical" evidence="3">
    <location>
        <begin position="529"/>
        <end position="549"/>
    </location>
</feature>
<feature type="region of interest" description="Disordered" evidence="2">
    <location>
        <begin position="297"/>
        <end position="343"/>
    </location>
</feature>
<organism evidence="5 6">
    <name type="scientific">Cryptotermes secundus</name>
    <dbReference type="NCBI Taxonomy" id="105785"/>
    <lineage>
        <taxon>Eukaryota</taxon>
        <taxon>Metazoa</taxon>
        <taxon>Ecdysozoa</taxon>
        <taxon>Arthropoda</taxon>
        <taxon>Hexapoda</taxon>
        <taxon>Insecta</taxon>
        <taxon>Pterygota</taxon>
        <taxon>Neoptera</taxon>
        <taxon>Polyneoptera</taxon>
        <taxon>Dictyoptera</taxon>
        <taxon>Blattodea</taxon>
        <taxon>Blattoidea</taxon>
        <taxon>Termitoidae</taxon>
        <taxon>Kalotermitidae</taxon>
        <taxon>Cryptotermitinae</taxon>
        <taxon>Cryptotermes</taxon>
    </lineage>
</organism>
<dbReference type="GO" id="GO:0008028">
    <property type="term" value="F:monocarboxylic acid transmembrane transporter activity"/>
    <property type="evidence" value="ECO:0007669"/>
    <property type="project" value="TreeGrafter"/>
</dbReference>
<evidence type="ECO:0000256" key="2">
    <source>
        <dbReference type="SAM" id="MobiDB-lite"/>
    </source>
</evidence>
<sequence length="564" mass="61766">MGAVDKEGRKLVAPDGGWGWIAVIGVMMVNLSTRSIEPSFGLLFGDKLRDMGVATTGASVIMSALDATINFSGLFVGPLIRKYSYRKVALVGAVLSALGLITTFPAESMAHILSTYSIMGGLGVGFAWSSTFVALNHYFSKKRGQAIGLSMVGTALGMMAMPQAVQLLLEEYNFRGSVLILGGVALHALVGSMLLQPIKWHLRPEEPKEEENQQLENKELEYEAQSPLLDKSKIVVTVIPASGDIDKQEPISRKRSQQLLRIVSTGSMSARKRKESVISNISSMDFTGSTCQIHTHMGSDEEDGQPGGLVMKNLGRKSRSPVNNDINKNLPTSEKGDDKIESEMSTSPRHISYWKRVVHFMDLDLLKDLIYLNILFGLSIFYVAELNFKMIVPFFLNDLGYTKQDTAFFLSMTAVSDILARAVLPPICDRVKIRRRTLFAIASIFLGLSRSALAEQTEYTALMVTLVINGFFRGATLINFTLTISEHCSLEKLPAAFGLHMVAKGLFIAALGPLIGVIRDVSGSFPLCIHSQTLLIFTCVVAWGIEYLVTRTSSSSKQDNTDNT</sequence>
<feature type="transmembrane region" description="Helical" evidence="3">
    <location>
        <begin position="436"/>
        <end position="453"/>
    </location>
</feature>
<dbReference type="InterPro" id="IPR020846">
    <property type="entry name" value="MFS_dom"/>
</dbReference>
<comment type="caution">
    <text evidence="5">The sequence shown here is derived from an EMBL/GenBank/DDBJ whole genome shotgun (WGS) entry which is preliminary data.</text>
</comment>
<feature type="transmembrane region" description="Helical" evidence="3">
    <location>
        <begin position="406"/>
        <end position="424"/>
    </location>
</feature>
<reference evidence="5 6" key="1">
    <citation type="submission" date="2017-12" db="EMBL/GenBank/DDBJ databases">
        <title>Hemimetabolous genomes reveal molecular basis of termite eusociality.</title>
        <authorList>
            <person name="Harrison M.C."/>
            <person name="Jongepier E."/>
            <person name="Robertson H.M."/>
            <person name="Arning N."/>
            <person name="Bitard-Feildel T."/>
            <person name="Chao H."/>
            <person name="Childers C.P."/>
            <person name="Dinh H."/>
            <person name="Doddapaneni H."/>
            <person name="Dugan S."/>
            <person name="Gowin J."/>
            <person name="Greiner C."/>
            <person name="Han Y."/>
            <person name="Hu H."/>
            <person name="Hughes D.S.T."/>
            <person name="Huylmans A.-K."/>
            <person name="Kemena C."/>
            <person name="Kremer L.P.M."/>
            <person name="Lee S.L."/>
            <person name="Lopez-Ezquerra A."/>
            <person name="Mallet L."/>
            <person name="Monroy-Kuhn J.M."/>
            <person name="Moser A."/>
            <person name="Murali S.C."/>
            <person name="Muzny D.M."/>
            <person name="Otani S."/>
            <person name="Piulachs M.-D."/>
            <person name="Poelchau M."/>
            <person name="Qu J."/>
            <person name="Schaub F."/>
            <person name="Wada-Katsumata A."/>
            <person name="Worley K.C."/>
            <person name="Xie Q."/>
            <person name="Ylla G."/>
            <person name="Poulsen M."/>
            <person name="Gibbs R.A."/>
            <person name="Schal C."/>
            <person name="Richards S."/>
            <person name="Belles X."/>
            <person name="Korb J."/>
            <person name="Bornberg-Bauer E."/>
        </authorList>
    </citation>
    <scope>NUCLEOTIDE SEQUENCE [LARGE SCALE GENOMIC DNA]</scope>
    <source>
        <tissue evidence="5">Whole body</tissue>
    </source>
</reference>
<dbReference type="EMBL" id="NEVH01002684">
    <property type="protein sequence ID" value="PNF41714.1"/>
    <property type="molecule type" value="Genomic_DNA"/>
</dbReference>
<accession>A0A2J7RLJ5</accession>
<feature type="transmembrane region" description="Helical" evidence="3">
    <location>
        <begin position="494"/>
        <end position="517"/>
    </location>
</feature>
<feature type="transmembrane region" description="Helical" evidence="3">
    <location>
        <begin position="146"/>
        <end position="165"/>
    </location>
</feature>
<dbReference type="Proteomes" id="UP000235965">
    <property type="component" value="Unassembled WGS sequence"/>
</dbReference>
<proteinExistence type="predicted"/>
<dbReference type="FunFam" id="1.20.1250.20:FF:000437">
    <property type="entry name" value="Blast:Monocarboxylate transporter 4"/>
    <property type="match status" value="1"/>
</dbReference>
<dbReference type="InterPro" id="IPR036259">
    <property type="entry name" value="MFS_trans_sf"/>
</dbReference>
<evidence type="ECO:0000313" key="6">
    <source>
        <dbReference type="Proteomes" id="UP000235965"/>
    </source>
</evidence>
<evidence type="ECO:0000256" key="3">
    <source>
        <dbReference type="SAM" id="Phobius"/>
    </source>
</evidence>
<keyword evidence="6" id="KW-1185">Reference proteome</keyword>
<feature type="domain" description="Major facilitator superfamily (MFS) profile" evidence="4">
    <location>
        <begin position="18"/>
        <end position="556"/>
    </location>
</feature>
<feature type="transmembrane region" description="Helical" evidence="3">
    <location>
        <begin position="51"/>
        <end position="76"/>
    </location>
</feature>
<dbReference type="FunFam" id="1.20.1250.20:FF:000434">
    <property type="entry name" value="Blast:Monocarboxylate transporter 4"/>
    <property type="match status" value="1"/>
</dbReference>
<dbReference type="SUPFAM" id="SSF103473">
    <property type="entry name" value="MFS general substrate transporter"/>
    <property type="match status" value="1"/>
</dbReference>
<dbReference type="Pfam" id="PF07690">
    <property type="entry name" value="MFS_1"/>
    <property type="match status" value="1"/>
</dbReference>
<dbReference type="AlphaFoldDB" id="A0A2J7RLJ5"/>
<feature type="transmembrane region" description="Helical" evidence="3">
    <location>
        <begin position="118"/>
        <end position="139"/>
    </location>
</feature>
<dbReference type="InterPro" id="IPR011701">
    <property type="entry name" value="MFS"/>
</dbReference>
<keyword evidence="3" id="KW-0472">Membrane</keyword>
<feature type="compositionally biased region" description="Polar residues" evidence="2">
    <location>
        <begin position="320"/>
        <end position="332"/>
    </location>
</feature>
<dbReference type="CDD" id="cd17352">
    <property type="entry name" value="MFS_MCT_SLC16"/>
    <property type="match status" value="1"/>
</dbReference>
<keyword evidence="3" id="KW-0812">Transmembrane</keyword>
<dbReference type="PANTHER" id="PTHR11360:SF163">
    <property type="entry name" value="MONOCARBOXYLATE TRANSPORTER 9-LIKE PROTEIN"/>
    <property type="match status" value="1"/>
</dbReference>
<feature type="transmembrane region" description="Helical" evidence="3">
    <location>
        <begin position="88"/>
        <end position="106"/>
    </location>
</feature>
<evidence type="ECO:0000259" key="4">
    <source>
        <dbReference type="PROSITE" id="PS50850"/>
    </source>
</evidence>
<name>A0A2J7RLJ5_9NEOP</name>
<dbReference type="Gene3D" id="1.20.1250.20">
    <property type="entry name" value="MFS general substrate transporter like domains"/>
    <property type="match status" value="2"/>
</dbReference>
<dbReference type="OrthoDB" id="5667at2759"/>
<dbReference type="GO" id="GO:0016020">
    <property type="term" value="C:membrane"/>
    <property type="evidence" value="ECO:0007669"/>
    <property type="project" value="UniProtKB-SubCell"/>
</dbReference>
<evidence type="ECO:0000313" key="5">
    <source>
        <dbReference type="EMBL" id="PNF41714.1"/>
    </source>
</evidence>
<gene>
    <name evidence="5" type="ORF">B7P43_G03459</name>
</gene>
<keyword evidence="3" id="KW-1133">Transmembrane helix</keyword>
<feature type="transmembrane region" description="Helical" evidence="3">
    <location>
        <begin position="12"/>
        <end position="31"/>
    </location>
</feature>
<feature type="transmembrane region" description="Helical" evidence="3">
    <location>
        <begin position="459"/>
        <end position="482"/>
    </location>
</feature>
<dbReference type="PROSITE" id="PS50850">
    <property type="entry name" value="MFS"/>
    <property type="match status" value="1"/>
</dbReference>
<evidence type="ECO:0000256" key="1">
    <source>
        <dbReference type="ARBA" id="ARBA00004141"/>
    </source>
</evidence>